<organism evidence="1">
    <name type="scientific">marine metagenome</name>
    <dbReference type="NCBI Taxonomy" id="408172"/>
    <lineage>
        <taxon>unclassified sequences</taxon>
        <taxon>metagenomes</taxon>
        <taxon>ecological metagenomes</taxon>
    </lineage>
</organism>
<sequence length="211" mass="23644">MKNILIIVLTFVLATVSFGQEDTTQAEQPTLKSNTLSASVLWGMFGWIHANYGKVMNDGKNEYQIMLGTFGYEDSYDEDSWESGLGDGYMYGFKGASGGKATYRTYTKGNAKGLFYQAHLRMMTISWGYKSGNNDWKDVNSTITEPGVVLGYRYVPSFIFNGRLFIEPFVGGYYSMSKLEDGDVTLTDDEGEKQSGNGFEGDFNLYIGFYF</sequence>
<proteinExistence type="predicted"/>
<gene>
    <name evidence="1" type="ORF">METZ01_LOCUS253450</name>
</gene>
<dbReference type="AlphaFoldDB" id="A0A382ILW0"/>
<reference evidence="1" key="1">
    <citation type="submission" date="2018-05" db="EMBL/GenBank/DDBJ databases">
        <authorList>
            <person name="Lanie J.A."/>
            <person name="Ng W.-L."/>
            <person name="Kazmierczak K.M."/>
            <person name="Andrzejewski T.M."/>
            <person name="Davidsen T.M."/>
            <person name="Wayne K.J."/>
            <person name="Tettelin H."/>
            <person name="Glass J.I."/>
            <person name="Rusch D."/>
            <person name="Podicherti R."/>
            <person name="Tsui H.-C.T."/>
            <person name="Winkler M.E."/>
        </authorList>
    </citation>
    <scope>NUCLEOTIDE SEQUENCE</scope>
</reference>
<evidence type="ECO:0000313" key="1">
    <source>
        <dbReference type="EMBL" id="SVC00596.1"/>
    </source>
</evidence>
<evidence type="ECO:0008006" key="2">
    <source>
        <dbReference type="Google" id="ProtNLM"/>
    </source>
</evidence>
<name>A0A382ILW0_9ZZZZ</name>
<dbReference type="EMBL" id="UINC01068181">
    <property type="protein sequence ID" value="SVC00596.1"/>
    <property type="molecule type" value="Genomic_DNA"/>
</dbReference>
<protein>
    <recommendedName>
        <fullName evidence="2">Outer membrane protein beta-barrel domain-containing protein</fullName>
    </recommendedName>
</protein>
<accession>A0A382ILW0</accession>